<dbReference type="AlphaFoldDB" id="A0AB94IKS5"/>
<evidence type="ECO:0000313" key="2">
    <source>
        <dbReference type="Proteomes" id="UP000018877"/>
    </source>
</evidence>
<sequence length="103" mass="11902">MLISIDENAALWFSKEFEINKPFSIRMFPQYVGFGEKHKGYSLAFSAEHPAHAGITKVINGITFFVEDNDVWFFEDTETYLSVNGLLDELHVTYREEAVIKIH</sequence>
<proteinExistence type="predicted"/>
<dbReference type="Proteomes" id="UP000018877">
    <property type="component" value="Unassembled WGS sequence"/>
</dbReference>
<protein>
    <recommendedName>
        <fullName evidence="3">HesB/YadR/YfhF-family protein</fullName>
    </recommendedName>
</protein>
<gene>
    <name evidence="1" type="ORF">BAVI_16562</name>
</gene>
<name>A0AB94IKS5_9BACI</name>
<evidence type="ECO:0008006" key="3">
    <source>
        <dbReference type="Google" id="ProtNLM"/>
    </source>
</evidence>
<reference evidence="1 2" key="1">
    <citation type="journal article" date="2014" name="Environ. Microbiol.">
        <title>The nitrate-ammonifying and nosZ-carrying bacterium Bacillus vireti is a potent source and sink for nitric and nitrous oxide under high nitrate conditions.</title>
        <authorList>
            <person name="Mania D."/>
            <person name="Heylen K."/>
            <person name="van Spanning R.J."/>
            <person name="Frostegard A."/>
        </authorList>
    </citation>
    <scope>NUCLEOTIDE SEQUENCE [LARGE SCALE GENOMIC DNA]</scope>
    <source>
        <strain evidence="1 2">LMG 21834</strain>
    </source>
</reference>
<dbReference type="EMBL" id="ALAN01000090">
    <property type="protein sequence ID" value="ETI67618.1"/>
    <property type="molecule type" value="Genomic_DNA"/>
</dbReference>
<evidence type="ECO:0000313" key="1">
    <source>
        <dbReference type="EMBL" id="ETI67618.1"/>
    </source>
</evidence>
<accession>A0AB94IKS5</accession>
<organism evidence="1 2">
    <name type="scientific">Neobacillus vireti LMG 21834</name>
    <dbReference type="NCBI Taxonomy" id="1131730"/>
    <lineage>
        <taxon>Bacteria</taxon>
        <taxon>Bacillati</taxon>
        <taxon>Bacillota</taxon>
        <taxon>Bacilli</taxon>
        <taxon>Bacillales</taxon>
        <taxon>Bacillaceae</taxon>
        <taxon>Neobacillus</taxon>
    </lineage>
</organism>
<comment type="caution">
    <text evidence="1">The sequence shown here is derived from an EMBL/GenBank/DDBJ whole genome shotgun (WGS) entry which is preliminary data.</text>
</comment>
<keyword evidence="2" id="KW-1185">Reference proteome</keyword>
<dbReference type="RefSeq" id="WP_024029491.1">
    <property type="nucleotide sequence ID" value="NZ_ALAN01000090.1"/>
</dbReference>